<name>A0ABU2VC76_9ACTN</name>
<protein>
    <submittedName>
        <fullName evidence="2">Uncharacterized protein</fullName>
    </submittedName>
</protein>
<comment type="caution">
    <text evidence="2">The sequence shown here is derived from an EMBL/GenBank/DDBJ whole genome shotgun (WGS) entry which is preliminary data.</text>
</comment>
<feature type="coiled-coil region" evidence="1">
    <location>
        <begin position="97"/>
        <end position="142"/>
    </location>
</feature>
<dbReference type="Proteomes" id="UP001183824">
    <property type="component" value="Unassembled WGS sequence"/>
</dbReference>
<evidence type="ECO:0000256" key="1">
    <source>
        <dbReference type="SAM" id="Coils"/>
    </source>
</evidence>
<accession>A0ABU2VC76</accession>
<evidence type="ECO:0000313" key="3">
    <source>
        <dbReference type="Proteomes" id="UP001183824"/>
    </source>
</evidence>
<keyword evidence="3" id="KW-1185">Reference proteome</keyword>
<organism evidence="2 3">
    <name type="scientific">Streptomyces doebereineriae</name>
    <dbReference type="NCBI Taxonomy" id="3075528"/>
    <lineage>
        <taxon>Bacteria</taxon>
        <taxon>Bacillati</taxon>
        <taxon>Actinomycetota</taxon>
        <taxon>Actinomycetes</taxon>
        <taxon>Kitasatosporales</taxon>
        <taxon>Streptomycetaceae</taxon>
        <taxon>Streptomyces</taxon>
    </lineage>
</organism>
<dbReference type="EMBL" id="JAVREZ010000007">
    <property type="protein sequence ID" value="MDT0483029.1"/>
    <property type="molecule type" value="Genomic_DNA"/>
</dbReference>
<keyword evidence="1" id="KW-0175">Coiled coil</keyword>
<gene>
    <name evidence="2" type="ORF">RNB18_22960</name>
</gene>
<dbReference type="RefSeq" id="WP_311715973.1">
    <property type="nucleotide sequence ID" value="NZ_JAVREZ010000007.1"/>
</dbReference>
<reference evidence="3" key="1">
    <citation type="submission" date="2023-07" db="EMBL/GenBank/DDBJ databases">
        <title>30 novel species of actinomycetes from the DSMZ collection.</title>
        <authorList>
            <person name="Nouioui I."/>
        </authorList>
    </citation>
    <scope>NUCLEOTIDE SEQUENCE [LARGE SCALE GENOMIC DNA]</scope>
    <source>
        <strain evidence="3">DSM 41640</strain>
    </source>
</reference>
<sequence>MNAQVLQLATRLPGVHDRALLELANGIGVARAITADRAESGVVARLVADLTGSSQRAQLLTIRHLVNGQETLAALAVETSEYGRVTDLAIARVAGHLKSVREQVSNLQRAHEELADEVGEIIKATEERLSLLERRVGAVELKDAARDFADRALASAERSLRGVPWPYQAILLGRHLASGPCGRWYAESGDTQYRSRTARAVADAIPQVSQTPGRTISLATEFEEAWRMLVWPEQRALVGELLDIGLVPGLALASRPLHHMAAMTMELASLADDVRPERPAGIALELSRRRVAHLDAGATARRIVDVAVQEQFELAASHWRQS</sequence>
<evidence type="ECO:0000313" key="2">
    <source>
        <dbReference type="EMBL" id="MDT0483029.1"/>
    </source>
</evidence>
<proteinExistence type="predicted"/>